<evidence type="ECO:0000256" key="2">
    <source>
        <dbReference type="ARBA" id="ARBA00008351"/>
    </source>
</evidence>
<dbReference type="Proteomes" id="UP000005317">
    <property type="component" value="Unassembled WGS sequence"/>
</dbReference>
<protein>
    <recommendedName>
        <fullName evidence="4 6">Nitrogenase-stabilizing/protective protein NifW</fullName>
    </recommendedName>
</protein>
<comment type="subunit">
    <text evidence="3 6">Homotrimer; associates with NifD.</text>
</comment>
<proteinExistence type="inferred from homology"/>
<reference evidence="8" key="1">
    <citation type="journal article" date="2011" name="Stand. Genomic Sci.">
        <title>Genome sequence of the filamentous, gliding Thiothrix nivea neotype strain (JP2(T)).</title>
        <authorList>
            <person name="Lapidus A."/>
            <person name="Nolan M."/>
            <person name="Lucas S."/>
            <person name="Glavina Del Rio T."/>
            <person name="Tice H."/>
            <person name="Cheng J.F."/>
            <person name="Tapia R."/>
            <person name="Han C."/>
            <person name="Goodwin L."/>
            <person name="Pitluck S."/>
            <person name="Liolios K."/>
            <person name="Pagani I."/>
            <person name="Ivanova N."/>
            <person name="Huntemann M."/>
            <person name="Mavromatis K."/>
            <person name="Mikhailova N."/>
            <person name="Pati A."/>
            <person name="Chen A."/>
            <person name="Palaniappan K."/>
            <person name="Land M."/>
            <person name="Brambilla E.M."/>
            <person name="Rohde M."/>
            <person name="Abt B."/>
            <person name="Verbarg S."/>
            <person name="Goker M."/>
            <person name="Bristow J."/>
            <person name="Eisen J.A."/>
            <person name="Markowitz V."/>
            <person name="Hugenholtz P."/>
            <person name="Kyrpides N.C."/>
            <person name="Klenk H.P."/>
            <person name="Woyke T."/>
        </authorList>
    </citation>
    <scope>NUCLEOTIDE SEQUENCE [LARGE SCALE GENOMIC DNA]</scope>
    <source>
        <strain evidence="8">ATCC 35100 / DSM 5205 / JP2</strain>
    </source>
</reference>
<dbReference type="HAMAP" id="MF_00529">
    <property type="entry name" value="NifW"/>
    <property type="match status" value="1"/>
</dbReference>
<dbReference type="AlphaFoldDB" id="A0A656H961"/>
<accession>A0A656H961</accession>
<keyword evidence="5 6" id="KW-0535">Nitrogen fixation</keyword>
<dbReference type="RefSeq" id="WP_002706971.1">
    <property type="nucleotide sequence ID" value="NZ_JH651384.1"/>
</dbReference>
<evidence type="ECO:0000256" key="6">
    <source>
        <dbReference type="HAMAP-Rule" id="MF_00529"/>
    </source>
</evidence>
<dbReference type="OrthoDB" id="9811868at2"/>
<comment type="similarity">
    <text evidence="2 6">Belongs to the NifW family.</text>
</comment>
<dbReference type="GO" id="GO:0009399">
    <property type="term" value="P:nitrogen fixation"/>
    <property type="evidence" value="ECO:0007669"/>
    <property type="project" value="UniProtKB-UniRule"/>
</dbReference>
<organism evidence="7 8">
    <name type="scientific">Thiothrix nivea (strain ATCC 35100 / DSM 5205 / JP2)</name>
    <dbReference type="NCBI Taxonomy" id="870187"/>
    <lineage>
        <taxon>Bacteria</taxon>
        <taxon>Pseudomonadati</taxon>
        <taxon>Pseudomonadota</taxon>
        <taxon>Gammaproteobacteria</taxon>
        <taxon>Thiotrichales</taxon>
        <taxon>Thiotrichaceae</taxon>
        <taxon>Thiothrix</taxon>
    </lineage>
</organism>
<comment type="function">
    <text evidence="1 6">May protect the nitrogenase Fe-Mo protein from oxidative damage.</text>
</comment>
<gene>
    <name evidence="6" type="primary">nifW</name>
    <name evidence="7" type="ORF">Thini_0353</name>
</gene>
<sequence length="107" mass="12395">MTDTDLELDLDELVSAEDFLTYFDIPFDQTVVHVYRLHILQRFHDYLSKEAKPADDDGLREQYTRLLTQAYGDFVDSDAKTEKALKIYKMLGPQETFVPLEALFGKA</sequence>
<name>A0A656H961_THINJ</name>
<dbReference type="InterPro" id="IPR004893">
    <property type="entry name" value="NifW"/>
</dbReference>
<dbReference type="PIRSF" id="PIRSF005790">
    <property type="entry name" value="NifW"/>
    <property type="match status" value="1"/>
</dbReference>
<evidence type="ECO:0000256" key="5">
    <source>
        <dbReference type="ARBA" id="ARBA00023231"/>
    </source>
</evidence>
<evidence type="ECO:0000256" key="4">
    <source>
        <dbReference type="ARBA" id="ARBA00016274"/>
    </source>
</evidence>
<evidence type="ECO:0000256" key="3">
    <source>
        <dbReference type="ARBA" id="ARBA00011284"/>
    </source>
</evidence>
<evidence type="ECO:0000313" key="7">
    <source>
        <dbReference type="EMBL" id="EIJ33008.1"/>
    </source>
</evidence>
<dbReference type="EMBL" id="JH651384">
    <property type="protein sequence ID" value="EIJ33008.1"/>
    <property type="molecule type" value="Genomic_DNA"/>
</dbReference>
<evidence type="ECO:0000256" key="1">
    <source>
        <dbReference type="ARBA" id="ARBA00002247"/>
    </source>
</evidence>
<dbReference type="Pfam" id="PF03206">
    <property type="entry name" value="NifW"/>
    <property type="match status" value="1"/>
</dbReference>
<evidence type="ECO:0000313" key="8">
    <source>
        <dbReference type="Proteomes" id="UP000005317"/>
    </source>
</evidence>
<keyword evidence="8" id="KW-1185">Reference proteome</keyword>